<proteinExistence type="predicted"/>
<accession>A0A9K3LGX6</accession>
<name>A0A9K3LGX6_9STRA</name>
<sequence>MCKHNRYLNSMKTGPATLQVDRSRSMRSVEGAGPCNNDIIAFDPFNMRHIDDAVSLVGEPFPIISWEYDDAPAVIQGPDHRSCRFSNSLKNHHFLLSPQARRLKRRRRGSARGYLVRCLEVSSLVLFDDSTVSDEREHDEENPTCVLKLNAASLFAMDVDTPDPMARSSLSQSSRSDRSDTTAETLS</sequence>
<protein>
    <submittedName>
        <fullName evidence="2">Uncharacterized protein</fullName>
    </submittedName>
</protein>
<dbReference type="EMBL" id="JAGRRH010000013">
    <property type="protein sequence ID" value="KAG7361524.1"/>
    <property type="molecule type" value="Genomic_DNA"/>
</dbReference>
<evidence type="ECO:0000313" key="2">
    <source>
        <dbReference type="EMBL" id="KAG7361524.1"/>
    </source>
</evidence>
<reference evidence="2" key="2">
    <citation type="submission" date="2021-04" db="EMBL/GenBank/DDBJ databases">
        <authorList>
            <person name="Podell S."/>
        </authorList>
    </citation>
    <scope>NUCLEOTIDE SEQUENCE</scope>
    <source>
        <strain evidence="2">Hildebrandi</strain>
    </source>
</reference>
<feature type="region of interest" description="Disordered" evidence="1">
    <location>
        <begin position="160"/>
        <end position="187"/>
    </location>
</feature>
<reference evidence="2" key="1">
    <citation type="journal article" date="2021" name="Sci. Rep.">
        <title>Diploid genomic architecture of Nitzschia inconspicua, an elite biomass production diatom.</title>
        <authorList>
            <person name="Oliver A."/>
            <person name="Podell S."/>
            <person name="Pinowska A."/>
            <person name="Traller J.C."/>
            <person name="Smith S.R."/>
            <person name="McClure R."/>
            <person name="Beliaev A."/>
            <person name="Bohutskyi P."/>
            <person name="Hill E.A."/>
            <person name="Rabines A."/>
            <person name="Zheng H."/>
            <person name="Allen L.Z."/>
            <person name="Kuo A."/>
            <person name="Grigoriev I.V."/>
            <person name="Allen A.E."/>
            <person name="Hazlebeck D."/>
            <person name="Allen E.E."/>
        </authorList>
    </citation>
    <scope>NUCLEOTIDE SEQUENCE</scope>
    <source>
        <strain evidence="2">Hildebrandi</strain>
    </source>
</reference>
<comment type="caution">
    <text evidence="2">The sequence shown here is derived from an EMBL/GenBank/DDBJ whole genome shotgun (WGS) entry which is preliminary data.</text>
</comment>
<organism evidence="2 3">
    <name type="scientific">Nitzschia inconspicua</name>
    <dbReference type="NCBI Taxonomy" id="303405"/>
    <lineage>
        <taxon>Eukaryota</taxon>
        <taxon>Sar</taxon>
        <taxon>Stramenopiles</taxon>
        <taxon>Ochrophyta</taxon>
        <taxon>Bacillariophyta</taxon>
        <taxon>Bacillariophyceae</taxon>
        <taxon>Bacillariophycidae</taxon>
        <taxon>Bacillariales</taxon>
        <taxon>Bacillariaceae</taxon>
        <taxon>Nitzschia</taxon>
    </lineage>
</organism>
<keyword evidence="3" id="KW-1185">Reference proteome</keyword>
<dbReference type="AlphaFoldDB" id="A0A9K3LGX6"/>
<evidence type="ECO:0000256" key="1">
    <source>
        <dbReference type="SAM" id="MobiDB-lite"/>
    </source>
</evidence>
<dbReference type="Proteomes" id="UP000693970">
    <property type="component" value="Unassembled WGS sequence"/>
</dbReference>
<evidence type="ECO:0000313" key="3">
    <source>
        <dbReference type="Proteomes" id="UP000693970"/>
    </source>
</evidence>
<gene>
    <name evidence="2" type="ORF">IV203_036625</name>
</gene>